<accession>A0ABQ6CAE4</accession>
<dbReference type="PANTHER" id="PTHR43283:SF7">
    <property type="entry name" value="BETA-LACTAMASE-RELATED DOMAIN-CONTAINING PROTEIN"/>
    <property type="match status" value="1"/>
</dbReference>
<evidence type="ECO:0000259" key="1">
    <source>
        <dbReference type="Pfam" id="PF00144"/>
    </source>
</evidence>
<dbReference type="SUPFAM" id="SSF56601">
    <property type="entry name" value="beta-lactamase/transpeptidase-like"/>
    <property type="match status" value="1"/>
</dbReference>
<dbReference type="EMBL" id="BSPC01000005">
    <property type="protein sequence ID" value="GLS17251.1"/>
    <property type="molecule type" value="Genomic_DNA"/>
</dbReference>
<evidence type="ECO:0000313" key="3">
    <source>
        <dbReference type="Proteomes" id="UP001156882"/>
    </source>
</evidence>
<comment type="caution">
    <text evidence="2">The sequence shown here is derived from an EMBL/GenBank/DDBJ whole genome shotgun (WGS) entry which is preliminary data.</text>
</comment>
<dbReference type="GO" id="GO:0016787">
    <property type="term" value="F:hydrolase activity"/>
    <property type="evidence" value="ECO:0007669"/>
    <property type="project" value="UniProtKB-KW"/>
</dbReference>
<dbReference type="InterPro" id="IPR012338">
    <property type="entry name" value="Beta-lactam/transpept-like"/>
</dbReference>
<feature type="domain" description="Beta-lactamase-related" evidence="1">
    <location>
        <begin position="121"/>
        <end position="423"/>
    </location>
</feature>
<evidence type="ECO:0000313" key="2">
    <source>
        <dbReference type="EMBL" id="GLS17251.1"/>
    </source>
</evidence>
<gene>
    <name evidence="2" type="ORF">GCM10007874_02660</name>
</gene>
<reference evidence="3" key="1">
    <citation type="journal article" date="2019" name="Int. J. Syst. Evol. Microbiol.">
        <title>The Global Catalogue of Microorganisms (GCM) 10K type strain sequencing project: providing services to taxonomists for standard genome sequencing and annotation.</title>
        <authorList>
            <consortium name="The Broad Institute Genomics Platform"/>
            <consortium name="The Broad Institute Genome Sequencing Center for Infectious Disease"/>
            <person name="Wu L."/>
            <person name="Ma J."/>
        </authorList>
    </citation>
    <scope>NUCLEOTIDE SEQUENCE [LARGE SCALE GENOMIC DNA]</scope>
    <source>
        <strain evidence="3">NBRC 101365</strain>
    </source>
</reference>
<name>A0ABQ6CAE4_9HYPH</name>
<dbReference type="Proteomes" id="UP001156882">
    <property type="component" value="Unassembled WGS sequence"/>
</dbReference>
<dbReference type="PANTHER" id="PTHR43283">
    <property type="entry name" value="BETA-LACTAMASE-RELATED"/>
    <property type="match status" value="1"/>
</dbReference>
<keyword evidence="2" id="KW-0378">Hydrolase</keyword>
<sequence length="439" mass="48175">MRETGLTLALHVPHPGHTPSDLTSFGHLPQLRGGGDSRLSFNVVAMTQSSFESLYGFRRDEVRLANWRLAPWNLWAFRNVSELVPTAVISAGFPPAETPDADATGLLRESLTVAGERKTLAEILEQTSTDALIAMKSGRFVADYHAADFTTANRHIVFSISKSLTAILAGIAWDDRLLDPEAPITTYVPEVANSAYGDATVRHILDMRMSLAFEENYLDTTGGFARYRRATLWNPPELGQPGETLLDFIATMPKGAGDHGGPFRYRSPNSDLLGTVVERATGQRYADFASARLWQPIEARQDGYITVDAAGAPRAAGGVVVAARDLARVGEMMRLGGMIDGRRVVSQAWVEDTTQRGDAEAWKQGDFSRLLADGRYRNKWYQTGFPSRAFFGIGIHGQWVYVNPKAEMVVVKMSSQPIPVDDPTDKLCLELFEGLAAVI</sequence>
<dbReference type="InterPro" id="IPR001466">
    <property type="entry name" value="Beta-lactam-related"/>
</dbReference>
<dbReference type="Gene3D" id="3.40.710.10">
    <property type="entry name" value="DD-peptidase/beta-lactamase superfamily"/>
    <property type="match status" value="1"/>
</dbReference>
<organism evidence="2 3">
    <name type="scientific">Labrys miyagiensis</name>
    <dbReference type="NCBI Taxonomy" id="346912"/>
    <lineage>
        <taxon>Bacteria</taxon>
        <taxon>Pseudomonadati</taxon>
        <taxon>Pseudomonadota</taxon>
        <taxon>Alphaproteobacteria</taxon>
        <taxon>Hyphomicrobiales</taxon>
        <taxon>Xanthobacteraceae</taxon>
        <taxon>Labrys</taxon>
    </lineage>
</organism>
<dbReference type="InterPro" id="IPR050789">
    <property type="entry name" value="Diverse_Enzym_Activities"/>
</dbReference>
<proteinExistence type="predicted"/>
<dbReference type="Pfam" id="PF00144">
    <property type="entry name" value="Beta-lactamase"/>
    <property type="match status" value="1"/>
</dbReference>
<keyword evidence="3" id="KW-1185">Reference proteome</keyword>
<protein>
    <submittedName>
        <fullName evidence="2">6-aminohexanoate-dimer hydrolase</fullName>
    </submittedName>
</protein>